<sequence>MMLALTVQGALRMRRSILSQPPLLTIRQRTTLQQMRHLRHASHLLASAHSAPANPRAQRPTRGKNRPSLEHYSTTRKSQHIQAVTANLNRALPHVLLQRRNRCTRSTQLTGHLLSNAVREEHQGTPIALNRRLLRILFKRLRPGKIPLIQRNRPHNTQLLTHPLRQRRRTQELLHEGANIRLRTGHRSRTNRRRQTRLSALLQLLASKPRRIPTHQCLLHRRRRSSRHHRTLKSRRTDQRRRVQPATQRRLRSTQRIKTKHLIGIQKKRRCIAAKSHRLSTRSRHHQRRLRTNRRAHMVTRRRNHRNIRERTTQLLSRTSRTRRRITPMRKTALRTTPLLRQMAAPRTRRNRRTRSHRQRPTALATTRRHPATLARKRRNITATRHLHQHRTTRQRPTSMLKRQVRNTRHRRQRVTRQLKLRPGRKNTRRIIAHQRTRRTHMRRPAGTHQTRRLTTHTEPGKQRRSILSRSTQKQHIAGMTIRGALLHQRRIAVIPAHHQAQVRHRRVGRRAGTNHHRNPTQTRLHKTVIASMRSRIRTQTHKRVSGQTLGERRLQKIQVLNGRNHRNSTATTRGSRSESSRQNIRPRVLQVAGKNRHHGASCGTGGDILNELRTVLVIGKDGGGIRRIRVQRRRIQHEGRGRAGSGKPGVRVGIARGRGGGSRLRIRGLRGFMLGSYVLRFYILRSRLTRMRRNTQIIRLITRQKRRVLLIQRGNTRRHRQAQHVRHRGGVTVSKRLGKRKNFGRNRGHTRQHRLERQQRGARPISRGGALLNVTGQLVTVEQHTHASAGHRILTQLSGHAVIKRAVHLRQGAIHTHTRHRVRHAARLQLGGNVHRLRGSRNQGITKSRKSLQQVKLLQGFLLSTQRCRRVRFRTALSHPNQRAPLP</sequence>
<organism evidence="2 3">
    <name type="scientific">Rothia mucilaginosa (strain DY-18)</name>
    <name type="common">Stomatococcus mucilaginosus</name>
    <dbReference type="NCBI Taxonomy" id="680646"/>
    <lineage>
        <taxon>Bacteria</taxon>
        <taxon>Bacillati</taxon>
        <taxon>Actinomycetota</taxon>
        <taxon>Actinomycetes</taxon>
        <taxon>Micrococcales</taxon>
        <taxon>Micrococcaceae</taxon>
        <taxon>Rothia</taxon>
    </lineage>
</organism>
<protein>
    <submittedName>
        <fullName evidence="2">Uncharacterized protein</fullName>
    </submittedName>
</protein>
<dbReference type="HOGENOM" id="CLU_324878_0_0_11"/>
<feature type="region of interest" description="Disordered" evidence="1">
    <location>
        <begin position="343"/>
        <end position="370"/>
    </location>
</feature>
<accession>D2NTI1</accession>
<evidence type="ECO:0000256" key="1">
    <source>
        <dbReference type="SAM" id="MobiDB-lite"/>
    </source>
</evidence>
<feature type="compositionally biased region" description="Polar residues" evidence="1">
    <location>
        <begin position="466"/>
        <end position="475"/>
    </location>
</feature>
<feature type="region of interest" description="Disordered" evidence="1">
    <location>
        <begin position="221"/>
        <end position="252"/>
    </location>
</feature>
<proteinExistence type="predicted"/>
<keyword evidence="3" id="KW-1185">Reference proteome</keyword>
<feature type="region of interest" description="Disordered" evidence="1">
    <location>
        <begin position="742"/>
        <end position="764"/>
    </location>
</feature>
<reference evidence="3" key="1">
    <citation type="submission" date="2009-07" db="EMBL/GenBank/DDBJ databases">
        <title>Complete genome sequence of Rothia mucilaginosa DJ.</title>
        <authorList>
            <person name="Yamane K."/>
            <person name="Nambu T."/>
            <person name="Mashimo C."/>
            <person name="Sugimori C."/>
            <person name="Yamanaka T."/>
            <person name="Leung K."/>
            <person name="Fukushima H."/>
        </authorList>
    </citation>
    <scope>NUCLEOTIDE SEQUENCE [LARGE SCALE GENOMIC DNA]</scope>
    <source>
        <strain evidence="3">DY-18</strain>
    </source>
</reference>
<feature type="region of interest" description="Disordered" evidence="1">
    <location>
        <begin position="383"/>
        <end position="415"/>
    </location>
</feature>
<evidence type="ECO:0000313" key="3">
    <source>
        <dbReference type="Proteomes" id="UP000001883"/>
    </source>
</evidence>
<feature type="compositionally biased region" description="Basic residues" evidence="1">
    <location>
        <begin position="242"/>
        <end position="252"/>
    </location>
</feature>
<reference evidence="2 3" key="3">
    <citation type="journal article" date="2010" name="Sequencing">
        <title>Complete Genome Sequence of Rothia mucilaginosa DY-18: A Clinical Isolate with Dense Meshwork-Like Structures from a Persistent Apical Periodontitis Lesion.</title>
        <authorList>
            <person name="Yamane K."/>
            <person name="Nambu T."/>
            <person name="Yamanaka T."/>
            <person name="Mashimo C."/>
            <person name="Sugimori C."/>
            <person name="Leung K.-P."/>
            <person name="Fukushima H."/>
        </authorList>
    </citation>
    <scope>NUCLEOTIDE SEQUENCE [LARGE SCALE GENOMIC DNA]</scope>
    <source>
        <strain evidence="2 3">DY-18</strain>
    </source>
</reference>
<feature type="region of interest" description="Disordered" evidence="1">
    <location>
        <begin position="637"/>
        <end position="657"/>
    </location>
</feature>
<feature type="compositionally biased region" description="Basic residues" evidence="1">
    <location>
        <begin position="221"/>
        <end position="234"/>
    </location>
</feature>
<gene>
    <name evidence="2" type="ordered locus">RMDY18_11250</name>
</gene>
<feature type="region of interest" description="Disordered" evidence="1">
    <location>
        <begin position="46"/>
        <end position="78"/>
    </location>
</feature>
<feature type="compositionally biased region" description="Basic residues" evidence="1">
    <location>
        <begin position="383"/>
        <end position="394"/>
    </location>
</feature>
<feature type="region of interest" description="Disordered" evidence="1">
    <location>
        <begin position="435"/>
        <end position="476"/>
    </location>
</feature>
<dbReference type="STRING" id="680646.RMDY18_11250"/>
<feature type="region of interest" description="Disordered" evidence="1">
    <location>
        <begin position="498"/>
        <end position="520"/>
    </location>
</feature>
<feature type="compositionally biased region" description="Basic residues" evidence="1">
    <location>
        <begin position="501"/>
        <end position="520"/>
    </location>
</feature>
<feature type="compositionally biased region" description="Basic residues" evidence="1">
    <location>
        <begin position="347"/>
        <end position="360"/>
    </location>
</feature>
<dbReference type="KEGG" id="rmu:RMDY18_11250"/>
<feature type="region of interest" description="Disordered" evidence="1">
    <location>
        <begin position="563"/>
        <end position="585"/>
    </location>
</feature>
<feature type="compositionally biased region" description="Basic residues" evidence="1">
    <location>
        <begin position="742"/>
        <end position="753"/>
    </location>
</feature>
<feature type="compositionally biased region" description="Basic residues" evidence="1">
    <location>
        <begin position="435"/>
        <end position="455"/>
    </location>
</feature>
<feature type="compositionally biased region" description="Basic residues" evidence="1">
    <location>
        <begin position="403"/>
        <end position="415"/>
    </location>
</feature>
<reference evidence="2 3" key="2">
    <citation type="journal article" date="2010" name="J Osaka Dent Univ">
        <title>Isolation and identification of Rothia mucilaginosa from persistent apical periodontitis lesions.</title>
        <authorList>
            <person name="Yamane K."/>
            <person name="Yoshida M."/>
            <person name="Fujihira T."/>
            <person name="Baba T."/>
            <person name="Tsuji N."/>
            <person name="Hayashi H."/>
            <person name="Sugimori C."/>
            <person name="Yamanaka T."/>
            <person name="Mashimo C."/>
            <person name="Nambu T."/>
            <person name="Kawai H."/>
            <person name="Fukushima H."/>
        </authorList>
    </citation>
    <scope>NUCLEOTIDE SEQUENCE [LARGE SCALE GENOMIC DNA]</scope>
    <source>
        <strain evidence="2 3">DY-18</strain>
    </source>
</reference>
<evidence type="ECO:0000313" key="2">
    <source>
        <dbReference type="EMBL" id="BAI64957.1"/>
    </source>
</evidence>
<dbReference type="eggNOG" id="ENOG502ZSW2">
    <property type="taxonomic scope" value="Bacteria"/>
</dbReference>
<dbReference type="Proteomes" id="UP000001883">
    <property type="component" value="Chromosome"/>
</dbReference>
<name>D2NTI1_ROTMD</name>
<dbReference type="AlphaFoldDB" id="D2NTI1"/>
<dbReference type="EMBL" id="AP011540">
    <property type="protein sequence ID" value="BAI64957.1"/>
    <property type="molecule type" value="Genomic_DNA"/>
</dbReference>